<dbReference type="EMBL" id="JBEAAL010000030">
    <property type="protein sequence ID" value="MEQ1408734.1"/>
    <property type="molecule type" value="Genomic_DNA"/>
</dbReference>
<name>A0ABV0MAM3_9HYPH</name>
<proteinExistence type="predicted"/>
<evidence type="ECO:0000313" key="3">
    <source>
        <dbReference type="Proteomes" id="UP001496627"/>
    </source>
</evidence>
<dbReference type="Gene3D" id="3.10.290.30">
    <property type="entry name" value="MM3350-like"/>
    <property type="match status" value="1"/>
</dbReference>
<protein>
    <recommendedName>
        <fullName evidence="1">Plasmid pRiA4b Orf3-like domain-containing protein</fullName>
    </recommendedName>
</protein>
<feature type="domain" description="Plasmid pRiA4b Orf3-like" evidence="1">
    <location>
        <begin position="2"/>
        <end position="57"/>
    </location>
</feature>
<sequence length="84" mass="9668">MTLGELKLRKGRRFLYEYDLNIPWEHEFRLEERQPVTPGAHYPACMGGDGACPQEDCCRFALNPKNPSQQFQKDSLALNLRIGT</sequence>
<dbReference type="RefSeq" id="WP_210057158.1">
    <property type="nucleotide sequence ID" value="NZ_JBEAAL010000030.1"/>
</dbReference>
<keyword evidence="3" id="KW-1185">Reference proteome</keyword>
<organism evidence="2 3">
    <name type="scientific">Neorhizobium phenanthreniclasticum</name>
    <dbReference type="NCBI Taxonomy" id="3157917"/>
    <lineage>
        <taxon>Bacteria</taxon>
        <taxon>Pseudomonadati</taxon>
        <taxon>Pseudomonadota</taxon>
        <taxon>Alphaproteobacteria</taxon>
        <taxon>Hyphomicrobiales</taxon>
        <taxon>Rhizobiaceae</taxon>
        <taxon>Rhizobium/Agrobacterium group</taxon>
        <taxon>Neorhizobium</taxon>
    </lineage>
</organism>
<dbReference type="SUPFAM" id="SSF159941">
    <property type="entry name" value="MM3350-like"/>
    <property type="match status" value="1"/>
</dbReference>
<dbReference type="InterPro" id="IPR024047">
    <property type="entry name" value="MM3350-like_sf"/>
</dbReference>
<dbReference type="InterPro" id="IPR012912">
    <property type="entry name" value="Plasmid_pRiA4b_Orf3-like"/>
</dbReference>
<reference evidence="2 3" key="1">
    <citation type="submission" date="2024-05" db="EMBL/GenBank/DDBJ databases">
        <title>Neorhizobium sp. Rsf11, a plant growth promoting and heavy metal resistant PAH-degrader.</title>
        <authorList>
            <person name="Golubev S.N."/>
            <person name="Muratova A.Y."/>
            <person name="Markelova M.I."/>
        </authorList>
    </citation>
    <scope>NUCLEOTIDE SEQUENCE [LARGE SCALE GENOMIC DNA]</scope>
    <source>
        <strain evidence="2 3">Rsf11</strain>
    </source>
</reference>
<dbReference type="Proteomes" id="UP001496627">
    <property type="component" value="Unassembled WGS sequence"/>
</dbReference>
<evidence type="ECO:0000313" key="2">
    <source>
        <dbReference type="EMBL" id="MEQ1408734.1"/>
    </source>
</evidence>
<gene>
    <name evidence="2" type="ORF">ABK249_27755</name>
</gene>
<evidence type="ECO:0000259" key="1">
    <source>
        <dbReference type="Pfam" id="PF07929"/>
    </source>
</evidence>
<comment type="caution">
    <text evidence="2">The sequence shown here is derived from an EMBL/GenBank/DDBJ whole genome shotgun (WGS) entry which is preliminary data.</text>
</comment>
<dbReference type="Pfam" id="PF07929">
    <property type="entry name" value="PRiA4_ORF3"/>
    <property type="match status" value="1"/>
</dbReference>
<accession>A0ABV0MAM3</accession>